<evidence type="ECO:0000259" key="7">
    <source>
        <dbReference type="PROSITE" id="PS51296"/>
    </source>
</evidence>
<dbReference type="Pfam" id="PF01266">
    <property type="entry name" value="DAO"/>
    <property type="match status" value="1"/>
</dbReference>
<dbReference type="Pfam" id="PF00355">
    <property type="entry name" value="Rieske"/>
    <property type="match status" value="1"/>
</dbReference>
<proteinExistence type="predicted"/>
<dbReference type="PANTHER" id="PTHR13847:SF274">
    <property type="entry name" value="RIESKE 2FE-2S IRON-SULFUR PROTEIN YHFW-RELATED"/>
    <property type="match status" value="1"/>
</dbReference>
<keyword evidence="9" id="KW-1185">Reference proteome</keyword>
<dbReference type="InterPro" id="IPR036922">
    <property type="entry name" value="Rieske_2Fe-2S_sf"/>
</dbReference>
<keyword evidence="2" id="KW-0479">Metal-binding</keyword>
<protein>
    <submittedName>
        <fullName evidence="8">FAD-dependent oxidoreductase</fullName>
    </submittedName>
</protein>
<dbReference type="EMBL" id="VTAW01000012">
    <property type="protein sequence ID" value="TYT61928.1"/>
    <property type="molecule type" value="Genomic_DNA"/>
</dbReference>
<gene>
    <name evidence="8" type="ORF">FYC77_10650</name>
</gene>
<dbReference type="InterPro" id="IPR038010">
    <property type="entry name" value="YhfW_C"/>
</dbReference>
<feature type="region of interest" description="Disordered" evidence="6">
    <location>
        <begin position="1"/>
        <end position="46"/>
    </location>
</feature>
<evidence type="ECO:0000256" key="1">
    <source>
        <dbReference type="ARBA" id="ARBA00022714"/>
    </source>
</evidence>
<evidence type="ECO:0000313" key="8">
    <source>
        <dbReference type="EMBL" id="TYT61928.1"/>
    </source>
</evidence>
<dbReference type="AlphaFoldDB" id="A0A5D5AJ81"/>
<organism evidence="8 9">
    <name type="scientific">Natrialba swarupiae</name>
    <dbReference type="NCBI Taxonomy" id="2448032"/>
    <lineage>
        <taxon>Archaea</taxon>
        <taxon>Methanobacteriati</taxon>
        <taxon>Methanobacteriota</taxon>
        <taxon>Stenosarchaea group</taxon>
        <taxon>Halobacteria</taxon>
        <taxon>Halobacteriales</taxon>
        <taxon>Natrialbaceae</taxon>
        <taxon>Natrialba</taxon>
    </lineage>
</organism>
<dbReference type="PRINTS" id="PR00162">
    <property type="entry name" value="RIESKE"/>
</dbReference>
<accession>A0A5D5AJ81</accession>
<dbReference type="InterPro" id="IPR005805">
    <property type="entry name" value="Rieske_Fe-S_prot_C"/>
</dbReference>
<reference evidence="8 9" key="1">
    <citation type="submission" date="2019-08" db="EMBL/GenBank/DDBJ databases">
        <title>Archaea genome.</title>
        <authorList>
            <person name="Kajale S."/>
            <person name="Shouche Y."/>
            <person name="Deshpande N."/>
            <person name="Sharma A."/>
        </authorList>
    </citation>
    <scope>NUCLEOTIDE SEQUENCE [LARGE SCALE GENOMIC DNA]</scope>
    <source>
        <strain evidence="8 9">ESP3B_9</strain>
    </source>
</reference>
<keyword evidence="4" id="KW-0411">Iron-sulfur</keyword>
<dbReference type="InterPro" id="IPR036188">
    <property type="entry name" value="FAD/NAD-bd_sf"/>
</dbReference>
<dbReference type="PANTHER" id="PTHR13847">
    <property type="entry name" value="SARCOSINE DEHYDROGENASE-RELATED"/>
    <property type="match status" value="1"/>
</dbReference>
<evidence type="ECO:0000256" key="2">
    <source>
        <dbReference type="ARBA" id="ARBA00022723"/>
    </source>
</evidence>
<dbReference type="GO" id="GO:0005737">
    <property type="term" value="C:cytoplasm"/>
    <property type="evidence" value="ECO:0007669"/>
    <property type="project" value="TreeGrafter"/>
</dbReference>
<name>A0A5D5AJ81_9EURY</name>
<dbReference type="PROSITE" id="PS51296">
    <property type="entry name" value="RIESKE"/>
    <property type="match status" value="1"/>
</dbReference>
<feature type="compositionally biased region" description="Basic and acidic residues" evidence="6">
    <location>
        <begin position="238"/>
        <end position="256"/>
    </location>
</feature>
<keyword evidence="1" id="KW-0001">2Fe-2S</keyword>
<dbReference type="GO" id="GO:0051537">
    <property type="term" value="F:2 iron, 2 sulfur cluster binding"/>
    <property type="evidence" value="ECO:0007669"/>
    <property type="project" value="UniProtKB-KW"/>
</dbReference>
<dbReference type="Gene3D" id="3.30.9.10">
    <property type="entry name" value="D-Amino Acid Oxidase, subunit A, domain 2"/>
    <property type="match status" value="1"/>
</dbReference>
<dbReference type="SUPFAM" id="SSF50022">
    <property type="entry name" value="ISP domain"/>
    <property type="match status" value="1"/>
</dbReference>
<dbReference type="RefSeq" id="WP_149081489.1">
    <property type="nucleotide sequence ID" value="NZ_VTAW01000012.1"/>
</dbReference>
<feature type="region of interest" description="Disordered" evidence="6">
    <location>
        <begin position="225"/>
        <end position="259"/>
    </location>
</feature>
<feature type="compositionally biased region" description="Basic and acidic residues" evidence="6">
    <location>
        <begin position="28"/>
        <end position="46"/>
    </location>
</feature>
<comment type="caution">
    <text evidence="8">The sequence shown here is derived from an EMBL/GenBank/DDBJ whole genome shotgun (WGS) entry which is preliminary data.</text>
</comment>
<sequence>MSEFTRRDDLPGEPTSPWLADTLESGEPSEREPDKRRGDDSRDAALLESDRPIDVAVVGAGVAGLSTAIELRERGQTVVVLERDRIATGVTGKSTAKLTSQHGLIYDHLRREFGRRQASQYARIQEAAIDTVEQRIDDLEIDCGFERHPAYLYSNEPDEMEREAEAARAAGLSATYVTSVPPFERAQAGVRFDDQAWFHPRKYLLAVADELEADDGAVVLEGTRVTDVTPGSPPSVRLEYESERERGSTRESESARSTRLSARRVVLATGFPILDRAGYFARMHPKRSYVLGLRLDGRPPEGMYYRAGENYRSVRMHRDDDGELLLVGGENHKTGQGGSTIERYRRLLRWARERFPVESVDYRWSTQDYESADRVPLVGRAAPATENVFVATGFRGWGMTNGVAAGRLLADLLTGDSPPERDLFDPLRFTPKASLGTTLTENADAASEFATDWLQTLLAPDRSVLESGEGTIVRRGGKPIACARDADGDLHTTSAVCTHMYCLLEWNDAECSWDCPCHGSRFNPDGEVLEGPATEDLPSRE</sequence>
<evidence type="ECO:0000256" key="4">
    <source>
        <dbReference type="ARBA" id="ARBA00023014"/>
    </source>
</evidence>
<feature type="compositionally biased region" description="Basic and acidic residues" evidence="6">
    <location>
        <begin position="1"/>
        <end position="10"/>
    </location>
</feature>
<evidence type="ECO:0000256" key="6">
    <source>
        <dbReference type="SAM" id="MobiDB-lite"/>
    </source>
</evidence>
<evidence type="ECO:0000256" key="5">
    <source>
        <dbReference type="ARBA" id="ARBA00023157"/>
    </source>
</evidence>
<keyword evidence="5" id="KW-1015">Disulfide bond</keyword>
<dbReference type="InterPro" id="IPR017941">
    <property type="entry name" value="Rieske_2Fe-2S"/>
</dbReference>
<feature type="domain" description="Rieske" evidence="7">
    <location>
        <begin position="457"/>
        <end position="541"/>
    </location>
</feature>
<dbReference type="Gene3D" id="2.102.10.10">
    <property type="entry name" value="Rieske [2Fe-2S] iron-sulphur domain"/>
    <property type="match status" value="1"/>
</dbReference>
<dbReference type="CDD" id="cd03477">
    <property type="entry name" value="Rieske_YhfW_C"/>
    <property type="match status" value="1"/>
</dbReference>
<dbReference type="GO" id="GO:0046872">
    <property type="term" value="F:metal ion binding"/>
    <property type="evidence" value="ECO:0007669"/>
    <property type="project" value="UniProtKB-KW"/>
</dbReference>
<dbReference type="InterPro" id="IPR006076">
    <property type="entry name" value="FAD-dep_OxRdtase"/>
</dbReference>
<evidence type="ECO:0000256" key="3">
    <source>
        <dbReference type="ARBA" id="ARBA00023004"/>
    </source>
</evidence>
<dbReference type="Gene3D" id="3.50.50.60">
    <property type="entry name" value="FAD/NAD(P)-binding domain"/>
    <property type="match status" value="1"/>
</dbReference>
<keyword evidence="3" id="KW-0408">Iron</keyword>
<evidence type="ECO:0000313" key="9">
    <source>
        <dbReference type="Proteomes" id="UP000324104"/>
    </source>
</evidence>
<dbReference type="GO" id="GO:0016020">
    <property type="term" value="C:membrane"/>
    <property type="evidence" value="ECO:0007669"/>
    <property type="project" value="InterPro"/>
</dbReference>
<dbReference type="Proteomes" id="UP000324104">
    <property type="component" value="Unassembled WGS sequence"/>
</dbReference>
<dbReference type="SUPFAM" id="SSF51905">
    <property type="entry name" value="FAD/NAD(P)-binding domain"/>
    <property type="match status" value="1"/>
</dbReference>